<sequence length="318" mass="36750">MTEEVTLTQSTVLDDTVSHLSRASLPKILKVQQGIVRAAHDFMFRKGLTQLMPLMLSPITDPLGNSVVDASIGYADQRWSLTKSMIFHKQLALMNPELNSLYIVSPNVRLEFSDRAATGRHLFEFTQIDFEFKGKDRFFVMEFMEELVNFVFRRLNEELPELILELRGELLPQYEKWEVCRTEKLEAALGPDYEQIKSEEATEPFWLLNHKREFYDKEDPKKPGTYLNYDMIWPEGFGEGLSGAEREHEYRQIKKRMAEVGTNQQAFAHYLEVAKEGGIPKTAGGGFGVERMTRFICRLKDVNEVTVFSRKPFAEAIF</sequence>
<keyword evidence="2" id="KW-0436">Ligase</keyword>
<dbReference type="Pfam" id="PF00152">
    <property type="entry name" value="tRNA-synt_2"/>
    <property type="match status" value="1"/>
</dbReference>
<dbReference type="RefSeq" id="WP_073851606.1">
    <property type="nucleotide sequence ID" value="NZ_LVWA01000004.1"/>
</dbReference>
<evidence type="ECO:0000313" key="7">
    <source>
        <dbReference type="Proteomes" id="UP000186551"/>
    </source>
</evidence>
<dbReference type="InterPro" id="IPR006195">
    <property type="entry name" value="aa-tRNA-synth_II"/>
</dbReference>
<dbReference type="GO" id="GO:0005524">
    <property type="term" value="F:ATP binding"/>
    <property type="evidence" value="ECO:0007669"/>
    <property type="project" value="InterPro"/>
</dbReference>
<dbReference type="OrthoDB" id="9762036at2"/>
<gene>
    <name evidence="6" type="ORF">A3841_14230</name>
</gene>
<name>A0A1Q5PFH2_9BACT</name>
<evidence type="ECO:0000259" key="5">
    <source>
        <dbReference type="PROSITE" id="PS50862"/>
    </source>
</evidence>
<dbReference type="GO" id="GO:0006422">
    <property type="term" value="P:aspartyl-tRNA aminoacylation"/>
    <property type="evidence" value="ECO:0007669"/>
    <property type="project" value="InterPro"/>
</dbReference>
<dbReference type="PANTHER" id="PTHR43450:SF1">
    <property type="entry name" value="ASPARTATE--TRNA LIGASE, CYTOPLASMIC"/>
    <property type="match status" value="1"/>
</dbReference>
<dbReference type="AlphaFoldDB" id="A0A1Q5PFH2"/>
<dbReference type="GO" id="GO:0017101">
    <property type="term" value="C:aminoacyl-tRNA synthetase multienzyme complex"/>
    <property type="evidence" value="ECO:0007669"/>
    <property type="project" value="TreeGrafter"/>
</dbReference>
<dbReference type="PROSITE" id="PS50862">
    <property type="entry name" value="AA_TRNA_LIGASE_II"/>
    <property type="match status" value="1"/>
</dbReference>
<evidence type="ECO:0000256" key="3">
    <source>
        <dbReference type="ARBA" id="ARBA00022741"/>
    </source>
</evidence>
<proteinExistence type="predicted"/>
<feature type="domain" description="Aminoacyl-transfer RNA synthetases class-II family profile" evidence="5">
    <location>
        <begin position="101"/>
        <end position="312"/>
    </location>
</feature>
<organism evidence="6 7">
    <name type="scientific">Pontibacter flavimaris</name>
    <dbReference type="NCBI Taxonomy" id="1797110"/>
    <lineage>
        <taxon>Bacteria</taxon>
        <taxon>Pseudomonadati</taxon>
        <taxon>Bacteroidota</taxon>
        <taxon>Cytophagia</taxon>
        <taxon>Cytophagales</taxon>
        <taxon>Hymenobacteraceae</taxon>
        <taxon>Pontibacter</taxon>
    </lineage>
</organism>
<dbReference type="InterPro" id="IPR045864">
    <property type="entry name" value="aa-tRNA-synth_II/BPL/LPL"/>
</dbReference>
<dbReference type="EMBL" id="LVWA01000004">
    <property type="protein sequence ID" value="OKL40989.1"/>
    <property type="molecule type" value="Genomic_DNA"/>
</dbReference>
<keyword evidence="4" id="KW-0067">ATP-binding</keyword>
<dbReference type="SUPFAM" id="SSF55681">
    <property type="entry name" value="Class II aaRS and biotin synthetases"/>
    <property type="match status" value="1"/>
</dbReference>
<dbReference type="STRING" id="1797110.A3841_14230"/>
<dbReference type="GO" id="GO:0004815">
    <property type="term" value="F:aspartate-tRNA ligase activity"/>
    <property type="evidence" value="ECO:0007669"/>
    <property type="project" value="InterPro"/>
</dbReference>
<keyword evidence="7" id="KW-1185">Reference proteome</keyword>
<protein>
    <recommendedName>
        <fullName evidence="5">Aminoacyl-transfer RNA synthetases class-II family profile domain-containing protein</fullName>
    </recommendedName>
</protein>
<comment type="caution">
    <text evidence="6">The sequence shown here is derived from an EMBL/GenBank/DDBJ whole genome shotgun (WGS) entry which is preliminary data.</text>
</comment>
<evidence type="ECO:0000256" key="1">
    <source>
        <dbReference type="ARBA" id="ARBA00022490"/>
    </source>
</evidence>
<keyword evidence="3" id="KW-0547">Nucleotide-binding</keyword>
<dbReference type="InterPro" id="IPR004364">
    <property type="entry name" value="Aa-tRNA-synt_II"/>
</dbReference>
<dbReference type="GO" id="GO:0005829">
    <property type="term" value="C:cytosol"/>
    <property type="evidence" value="ECO:0007669"/>
    <property type="project" value="TreeGrafter"/>
</dbReference>
<evidence type="ECO:0000313" key="6">
    <source>
        <dbReference type="EMBL" id="OKL40989.1"/>
    </source>
</evidence>
<dbReference type="PANTHER" id="PTHR43450">
    <property type="entry name" value="ASPARTYL-TRNA SYNTHETASE"/>
    <property type="match status" value="1"/>
</dbReference>
<dbReference type="InterPro" id="IPR004523">
    <property type="entry name" value="Asp-tRNA_synthase_2"/>
</dbReference>
<reference evidence="6 7" key="1">
    <citation type="submission" date="2016-03" db="EMBL/GenBank/DDBJ databases">
        <title>Genome sequence of Pontibacter sp. nov., of the family cytophagaceae, isolated from marine sediment of the Yellow Sea, China.</title>
        <authorList>
            <person name="Zhang G."/>
            <person name="Zhang R."/>
        </authorList>
    </citation>
    <scope>NUCLEOTIDE SEQUENCE [LARGE SCALE GENOMIC DNA]</scope>
    <source>
        <strain evidence="6 7">S10-8</strain>
    </source>
</reference>
<keyword evidence="1" id="KW-0963">Cytoplasm</keyword>
<dbReference type="GO" id="GO:0003723">
    <property type="term" value="F:RNA binding"/>
    <property type="evidence" value="ECO:0007669"/>
    <property type="project" value="TreeGrafter"/>
</dbReference>
<dbReference type="Proteomes" id="UP000186551">
    <property type="component" value="Unassembled WGS sequence"/>
</dbReference>
<evidence type="ECO:0000256" key="4">
    <source>
        <dbReference type="ARBA" id="ARBA00022840"/>
    </source>
</evidence>
<dbReference type="Gene3D" id="3.30.930.10">
    <property type="entry name" value="Bira Bifunctional Protein, Domain 2"/>
    <property type="match status" value="1"/>
</dbReference>
<evidence type="ECO:0000256" key="2">
    <source>
        <dbReference type="ARBA" id="ARBA00022598"/>
    </source>
</evidence>
<accession>A0A1Q5PFH2</accession>